<reference evidence="2" key="1">
    <citation type="submission" date="2016-10" db="EMBL/GenBank/DDBJ databases">
        <authorList>
            <person name="Varghese N."/>
            <person name="Submissions S."/>
        </authorList>
    </citation>
    <scope>NUCLEOTIDE SEQUENCE [LARGE SCALE GENOMIC DNA]</scope>
    <source>
        <strain evidence="2">CGMCC 4.5579</strain>
    </source>
</reference>
<accession>A0A1I5KDW3</accession>
<dbReference type="STRING" id="587909.SAMN05421810_10197"/>
<evidence type="ECO:0000313" key="1">
    <source>
        <dbReference type="EMBL" id="SFO82933.1"/>
    </source>
</evidence>
<sequence>MALTKKNRCAGSFMPAKGYYVFGHTIRGLCCVCGGRVRMVSRDDKVAAHFPREP</sequence>
<proteinExistence type="predicted"/>
<keyword evidence="2" id="KW-1185">Reference proteome</keyword>
<dbReference type="Proteomes" id="UP000198727">
    <property type="component" value="Unassembled WGS sequence"/>
</dbReference>
<organism evidence="1 2">
    <name type="scientific">Amycolatopsis arida</name>
    <dbReference type="NCBI Taxonomy" id="587909"/>
    <lineage>
        <taxon>Bacteria</taxon>
        <taxon>Bacillati</taxon>
        <taxon>Actinomycetota</taxon>
        <taxon>Actinomycetes</taxon>
        <taxon>Pseudonocardiales</taxon>
        <taxon>Pseudonocardiaceae</taxon>
        <taxon>Amycolatopsis</taxon>
    </lineage>
</organism>
<gene>
    <name evidence="1" type="ORF">SAMN05421810_10197</name>
</gene>
<protein>
    <submittedName>
        <fullName evidence="1">Uncharacterized protein</fullName>
    </submittedName>
</protein>
<dbReference type="AlphaFoldDB" id="A0A1I5KDW3"/>
<evidence type="ECO:0000313" key="2">
    <source>
        <dbReference type="Proteomes" id="UP000198727"/>
    </source>
</evidence>
<name>A0A1I5KDW3_9PSEU</name>
<dbReference type="EMBL" id="FOWW01000001">
    <property type="protein sequence ID" value="SFO82933.1"/>
    <property type="molecule type" value="Genomic_DNA"/>
</dbReference>